<reference evidence="1 2" key="1">
    <citation type="submission" date="2015-03" db="EMBL/GenBank/DDBJ databases">
        <title>Genomics and transcriptomics of the oil-accumulating basidiomycete yeast T. oleaginosus allow insights into substrate utilization and the diverse evolutionary trajectories of mating systems in fungi.</title>
        <authorList>
            <consortium name="DOE Joint Genome Institute"/>
            <person name="Kourist R."/>
            <person name="Kracht O."/>
            <person name="Bracharz F."/>
            <person name="Lipzen A."/>
            <person name="Nolan M."/>
            <person name="Ohm R."/>
            <person name="Grigoriev I."/>
            <person name="Sun S."/>
            <person name="Heitman J."/>
            <person name="Bruck T."/>
            <person name="Nowrousian M."/>
        </authorList>
    </citation>
    <scope>NUCLEOTIDE SEQUENCE [LARGE SCALE GENOMIC DNA]</scope>
    <source>
        <strain evidence="1 2">IBC0246</strain>
    </source>
</reference>
<accession>A0A0J1AVJ0</accession>
<proteinExistence type="predicted"/>
<dbReference type="Proteomes" id="UP000053611">
    <property type="component" value="Unassembled WGS sequence"/>
</dbReference>
<sequence>MHGVDYSAYPHIIDQVLSHADTQGLNAFRCASRAAFAKVEAIYLRRARHVTPCTGRDGRVVFPSCGALPSLTIADMEDLTSGAHPVLRRRYSAVKVVDLGPKSDLGPSRCSLRRLLDGIHTVRIVGDLSGAMPFAPAVVVVPADLGRPEPFRGWQLADSLVVNFTVGAGGALAIAFFPPSGYYGPTSLTLLFTRCLRSKLQSLPHGARLGARLMADLARVVCDGHAVTLVDWDNVSALFPPATRPEDVEQLRTWGGQDHKAARRSACIRRLARLAFEPGCQNEDEGEKIRCLTADEYRCEIGGQAYADQTEGLHESVPYM</sequence>
<feature type="non-terminal residue" evidence="1">
    <location>
        <position position="320"/>
    </location>
</feature>
<name>A0A0J1AVJ0_9TREE</name>
<evidence type="ECO:0000313" key="1">
    <source>
        <dbReference type="EMBL" id="KLT39304.1"/>
    </source>
</evidence>
<keyword evidence="2" id="KW-1185">Reference proteome</keyword>
<dbReference type="GeneID" id="28984958"/>
<dbReference type="EMBL" id="KQ087263">
    <property type="protein sequence ID" value="KLT39304.1"/>
    <property type="molecule type" value="Genomic_DNA"/>
</dbReference>
<organism evidence="1 2">
    <name type="scientific">Cutaneotrichosporon oleaginosum</name>
    <dbReference type="NCBI Taxonomy" id="879819"/>
    <lineage>
        <taxon>Eukaryota</taxon>
        <taxon>Fungi</taxon>
        <taxon>Dikarya</taxon>
        <taxon>Basidiomycota</taxon>
        <taxon>Agaricomycotina</taxon>
        <taxon>Tremellomycetes</taxon>
        <taxon>Trichosporonales</taxon>
        <taxon>Trichosporonaceae</taxon>
        <taxon>Cutaneotrichosporon</taxon>
    </lineage>
</organism>
<gene>
    <name evidence="1" type="ORF">CC85DRAFT_288686</name>
</gene>
<protein>
    <submittedName>
        <fullName evidence="1">Uncharacterized protein</fullName>
    </submittedName>
</protein>
<evidence type="ECO:0000313" key="2">
    <source>
        <dbReference type="Proteomes" id="UP000053611"/>
    </source>
</evidence>
<dbReference type="AlphaFoldDB" id="A0A0J1AVJ0"/>